<dbReference type="GO" id="GO:0000976">
    <property type="term" value="F:transcription cis-regulatory region binding"/>
    <property type="evidence" value="ECO:0007669"/>
    <property type="project" value="TreeGrafter"/>
</dbReference>
<protein>
    <submittedName>
        <fullName evidence="4">TetR family transcriptional regulator</fullName>
    </submittedName>
</protein>
<dbReference type="KEGG" id="mspg:F6B93_13820"/>
<gene>
    <name evidence="4" type="ORF">F6B93_13820</name>
</gene>
<dbReference type="AlphaFoldDB" id="A0A975JZP8"/>
<sequence>MMSDNGDAPRVDGRRLRYQNRRGEILTAVMAHVLEHGINQLSFRKLAAAVGVSHVTLRHHFGTKDDLLVEILGSIGSRTPIPENLGDADIEAVIQGLWQRWMQPATDQRSRLLFEAYGLAVRNPDEYRAFLDRVTTGWINMLRHHALRAGCPSDEVDDFATLLLAQVRGLQFDLLATDDRARLGSAIDSVIDGIRQQRARWAELANR</sequence>
<organism evidence="4 5">
    <name type="scientific">Mycobacterium spongiae</name>
    <dbReference type="NCBI Taxonomy" id="886343"/>
    <lineage>
        <taxon>Bacteria</taxon>
        <taxon>Bacillati</taxon>
        <taxon>Actinomycetota</taxon>
        <taxon>Actinomycetes</taxon>
        <taxon>Mycobacteriales</taxon>
        <taxon>Mycobacteriaceae</taxon>
        <taxon>Mycobacterium</taxon>
    </lineage>
</organism>
<dbReference type="PROSITE" id="PS50977">
    <property type="entry name" value="HTH_TETR_2"/>
    <property type="match status" value="1"/>
</dbReference>
<dbReference type="EMBL" id="CP046600">
    <property type="protein sequence ID" value="QUR68029.1"/>
    <property type="molecule type" value="Genomic_DNA"/>
</dbReference>
<dbReference type="InterPro" id="IPR050109">
    <property type="entry name" value="HTH-type_TetR-like_transc_reg"/>
</dbReference>
<dbReference type="Gene3D" id="1.10.357.10">
    <property type="entry name" value="Tetracycline Repressor, domain 2"/>
    <property type="match status" value="1"/>
</dbReference>
<dbReference type="PANTHER" id="PTHR30055:SF226">
    <property type="entry name" value="HTH-TYPE TRANSCRIPTIONAL REGULATOR PKSA"/>
    <property type="match status" value="1"/>
</dbReference>
<name>A0A975JZP8_9MYCO</name>
<evidence type="ECO:0000313" key="4">
    <source>
        <dbReference type="EMBL" id="QUR68029.1"/>
    </source>
</evidence>
<evidence type="ECO:0000313" key="5">
    <source>
        <dbReference type="Proteomes" id="UP000682202"/>
    </source>
</evidence>
<feature type="DNA-binding region" description="H-T-H motif" evidence="2">
    <location>
        <begin position="42"/>
        <end position="61"/>
    </location>
</feature>
<dbReference type="SUPFAM" id="SSF46689">
    <property type="entry name" value="Homeodomain-like"/>
    <property type="match status" value="1"/>
</dbReference>
<reference evidence="4" key="1">
    <citation type="submission" date="2019-12" db="EMBL/GenBank/DDBJ databases">
        <title>Mycobacterium spongiae sp. nov.</title>
        <authorList>
            <person name="Stinear T."/>
        </authorList>
    </citation>
    <scope>NUCLEOTIDE SEQUENCE</scope>
    <source>
        <strain evidence="4">FSD4b-SM</strain>
    </source>
</reference>
<proteinExistence type="predicted"/>
<dbReference type="PANTHER" id="PTHR30055">
    <property type="entry name" value="HTH-TYPE TRANSCRIPTIONAL REGULATOR RUTR"/>
    <property type="match status" value="1"/>
</dbReference>
<evidence type="ECO:0000259" key="3">
    <source>
        <dbReference type="PROSITE" id="PS50977"/>
    </source>
</evidence>
<dbReference type="SUPFAM" id="SSF48498">
    <property type="entry name" value="Tetracyclin repressor-like, C-terminal domain"/>
    <property type="match status" value="1"/>
</dbReference>
<dbReference type="GO" id="GO:0003700">
    <property type="term" value="F:DNA-binding transcription factor activity"/>
    <property type="evidence" value="ECO:0007669"/>
    <property type="project" value="TreeGrafter"/>
</dbReference>
<feature type="domain" description="HTH tetR-type" evidence="3">
    <location>
        <begin position="19"/>
        <end position="79"/>
    </location>
</feature>
<dbReference type="InterPro" id="IPR036271">
    <property type="entry name" value="Tet_transcr_reg_TetR-rel_C_sf"/>
</dbReference>
<accession>A0A975JZP8</accession>
<evidence type="ECO:0000256" key="2">
    <source>
        <dbReference type="PROSITE-ProRule" id="PRU00335"/>
    </source>
</evidence>
<keyword evidence="5" id="KW-1185">Reference proteome</keyword>
<dbReference type="Proteomes" id="UP000682202">
    <property type="component" value="Chromosome"/>
</dbReference>
<evidence type="ECO:0000256" key="1">
    <source>
        <dbReference type="ARBA" id="ARBA00023125"/>
    </source>
</evidence>
<keyword evidence="1 2" id="KW-0238">DNA-binding</keyword>
<dbReference type="RefSeq" id="WP_211695601.1">
    <property type="nucleotide sequence ID" value="NZ_CP046600.1"/>
</dbReference>
<dbReference type="Pfam" id="PF00440">
    <property type="entry name" value="TetR_N"/>
    <property type="match status" value="1"/>
</dbReference>
<dbReference type="InterPro" id="IPR001647">
    <property type="entry name" value="HTH_TetR"/>
</dbReference>
<dbReference type="InterPro" id="IPR009057">
    <property type="entry name" value="Homeodomain-like_sf"/>
</dbReference>